<dbReference type="InterPro" id="IPR014001">
    <property type="entry name" value="Helicase_ATP-bd"/>
</dbReference>
<keyword evidence="2 5" id="KW-0378">Hydrolase</keyword>
<dbReference type="VEuPathDB" id="PlasmoDB:POWCR01_030007900"/>
<dbReference type="Gene3D" id="3.40.50.300">
    <property type="entry name" value="P-loop containing nucleotide triphosphate hydrolases"/>
    <property type="match status" value="2"/>
</dbReference>
<dbReference type="OrthoDB" id="3370at2759"/>
<comment type="domain">
    <text evidence="5">The Q motif is unique to and characteristic of the DEAD box family of RNA helicases and controls ATP binding and hydrolysis.</text>
</comment>
<accession>A0A1C3KN64</accession>
<evidence type="ECO:0000259" key="7">
    <source>
        <dbReference type="PROSITE" id="PS51194"/>
    </source>
</evidence>
<comment type="similarity">
    <text evidence="5">Belongs to the DEAD box helicase family.</text>
</comment>
<dbReference type="PANTHER" id="PTHR24031">
    <property type="entry name" value="RNA HELICASE"/>
    <property type="match status" value="1"/>
</dbReference>
<gene>
    <name evidence="8" type="primary">DDX51</name>
    <name evidence="8" type="ORF">POWCR01_030007900</name>
</gene>
<dbReference type="PROSITE" id="PS51194">
    <property type="entry name" value="HELICASE_CTER"/>
    <property type="match status" value="1"/>
</dbReference>
<dbReference type="SUPFAM" id="SSF52540">
    <property type="entry name" value="P-loop containing nucleoside triphosphate hydrolases"/>
    <property type="match status" value="1"/>
</dbReference>
<dbReference type="SMART" id="SM00487">
    <property type="entry name" value="DEXDc"/>
    <property type="match status" value="1"/>
</dbReference>
<evidence type="ECO:0000256" key="5">
    <source>
        <dbReference type="RuleBase" id="RU365068"/>
    </source>
</evidence>
<evidence type="ECO:0000259" key="6">
    <source>
        <dbReference type="PROSITE" id="PS51192"/>
    </source>
</evidence>
<reference evidence="8 9" key="1">
    <citation type="submission" date="2016-06" db="EMBL/GenBank/DDBJ databases">
        <authorList>
            <consortium name="Pathogen Informatics"/>
        </authorList>
    </citation>
    <scope>NUCLEOTIDE SEQUENCE [LARGE SCALE GENOMIC DNA]</scope>
    <source>
        <strain evidence="8">PowCR01</strain>
    </source>
</reference>
<keyword evidence="1 5" id="KW-0547">Nucleotide-binding</keyword>
<evidence type="ECO:0000256" key="4">
    <source>
        <dbReference type="ARBA" id="ARBA00022884"/>
    </source>
</evidence>
<sequence>MLSSSLYVNHVKKFVENINVENLNIGFLGVDETKKGDNHIAEEGCNEGEKQKNKEKKNTRTEDKMKVEEVRTKVSANCRIVKIKEEYVDISKWNLIKGEKINDNIINALIKKFNFKTFLPCQSSILEYSLLNKNGSNSLLSGDIYIEVPTGLGKTLSYIIAILDYFLYKKEDSFFCLILTATEELVTQILDVIKKFNIPKLKCDRIDISKFNTKIYFDDIINNDNIFKSINILASTASKFEILFYNNENLFKNLKFLVLDEVDKILSSASCNINNLVNCLTTIVENHQNSDKNLYKTRYYLQKIFSSATLCKASDKLMSLNLYRPIFFYYIPKYVNNEEFYLFTPSKKKKRIHLIELIRNISSKENLSMIIFCNQEDTTHILFRYLTVYFSYTKDVNCSIGKYYRSLSSVKRKKILKNFLGQKINILLCTDNISRGLDTVNVNYIVNYDMPTNYNVLTHRIGRLSRYNGRRGTVYHFLKKKEKSIMMKSAKRRYVETIELLKFKIKKLEEIQSNLKHLKPIIKDAIVKENLEIIKRNKFYSYDELQKLNNA</sequence>
<dbReference type="GO" id="GO:0003723">
    <property type="term" value="F:RNA binding"/>
    <property type="evidence" value="ECO:0007669"/>
    <property type="project" value="UniProtKB-UniRule"/>
</dbReference>
<comment type="function">
    <text evidence="5">RNA helicase.</text>
</comment>
<protein>
    <recommendedName>
        <fullName evidence="5">ATP-dependent RNA helicase</fullName>
        <ecNumber evidence="5">3.6.4.13</ecNumber>
    </recommendedName>
</protein>
<evidence type="ECO:0000256" key="2">
    <source>
        <dbReference type="ARBA" id="ARBA00022801"/>
    </source>
</evidence>
<dbReference type="Pfam" id="PF00271">
    <property type="entry name" value="Helicase_C"/>
    <property type="match status" value="1"/>
</dbReference>
<dbReference type="GO" id="GO:0016887">
    <property type="term" value="F:ATP hydrolysis activity"/>
    <property type="evidence" value="ECO:0007669"/>
    <property type="project" value="RHEA"/>
</dbReference>
<name>A0A1C3KN64_PLAOA</name>
<evidence type="ECO:0000256" key="1">
    <source>
        <dbReference type="ARBA" id="ARBA00022741"/>
    </source>
</evidence>
<dbReference type="PROSITE" id="PS51192">
    <property type="entry name" value="HELICASE_ATP_BIND_1"/>
    <property type="match status" value="1"/>
</dbReference>
<feature type="domain" description="Helicase ATP-binding" evidence="6">
    <location>
        <begin position="135"/>
        <end position="328"/>
    </location>
</feature>
<keyword evidence="4 5" id="KW-0694">RNA-binding</keyword>
<comment type="catalytic activity">
    <reaction evidence="5">
        <text>ATP + H2O = ADP + phosphate + H(+)</text>
        <dbReference type="Rhea" id="RHEA:13065"/>
        <dbReference type="ChEBI" id="CHEBI:15377"/>
        <dbReference type="ChEBI" id="CHEBI:15378"/>
        <dbReference type="ChEBI" id="CHEBI:30616"/>
        <dbReference type="ChEBI" id="CHEBI:43474"/>
        <dbReference type="ChEBI" id="CHEBI:456216"/>
        <dbReference type="EC" id="3.6.4.13"/>
    </reaction>
</comment>
<evidence type="ECO:0000313" key="8">
    <source>
        <dbReference type="EMBL" id="SBT75422.1"/>
    </source>
</evidence>
<dbReference type="Proteomes" id="UP000243200">
    <property type="component" value="Chromosome 3"/>
</dbReference>
<dbReference type="InterPro" id="IPR001650">
    <property type="entry name" value="Helicase_C-like"/>
</dbReference>
<evidence type="ECO:0000256" key="3">
    <source>
        <dbReference type="ARBA" id="ARBA00022840"/>
    </source>
</evidence>
<dbReference type="InterPro" id="IPR011545">
    <property type="entry name" value="DEAD/DEAH_box_helicase_dom"/>
</dbReference>
<organism evidence="8 9">
    <name type="scientific">Plasmodium ovale</name>
    <name type="common">malaria parasite P. ovale</name>
    <dbReference type="NCBI Taxonomy" id="36330"/>
    <lineage>
        <taxon>Eukaryota</taxon>
        <taxon>Sar</taxon>
        <taxon>Alveolata</taxon>
        <taxon>Apicomplexa</taxon>
        <taxon>Aconoidasida</taxon>
        <taxon>Haemosporida</taxon>
        <taxon>Plasmodiidae</taxon>
        <taxon>Plasmodium</taxon>
        <taxon>Plasmodium (Plasmodium)</taxon>
    </lineage>
</organism>
<dbReference type="AlphaFoldDB" id="A0A1C3KN64"/>
<dbReference type="VEuPathDB" id="PlasmoDB:PocGH01_03012500"/>
<proteinExistence type="inferred from homology"/>
<dbReference type="SMART" id="SM00490">
    <property type="entry name" value="HELICc"/>
    <property type="match status" value="1"/>
</dbReference>
<dbReference type="Pfam" id="PF00270">
    <property type="entry name" value="DEAD"/>
    <property type="match status" value="1"/>
</dbReference>
<dbReference type="CDD" id="cd18787">
    <property type="entry name" value="SF2_C_DEAD"/>
    <property type="match status" value="1"/>
</dbReference>
<dbReference type="EC" id="3.6.4.13" evidence="5"/>
<keyword evidence="3 5" id="KW-0067">ATP-binding</keyword>
<keyword evidence="5 8" id="KW-0347">Helicase</keyword>
<dbReference type="GO" id="GO:0005524">
    <property type="term" value="F:ATP binding"/>
    <property type="evidence" value="ECO:0007669"/>
    <property type="project" value="UniProtKB-UniRule"/>
</dbReference>
<dbReference type="InterPro" id="IPR027417">
    <property type="entry name" value="P-loop_NTPase"/>
</dbReference>
<dbReference type="GO" id="GO:0003724">
    <property type="term" value="F:RNA helicase activity"/>
    <property type="evidence" value="ECO:0007669"/>
    <property type="project" value="UniProtKB-EC"/>
</dbReference>
<dbReference type="EMBL" id="LT594507">
    <property type="protein sequence ID" value="SBT75422.1"/>
    <property type="molecule type" value="Genomic_DNA"/>
</dbReference>
<evidence type="ECO:0000313" key="9">
    <source>
        <dbReference type="Proteomes" id="UP000243200"/>
    </source>
</evidence>
<feature type="domain" description="Helicase C-terminal" evidence="7">
    <location>
        <begin position="353"/>
        <end position="519"/>
    </location>
</feature>